<comment type="similarity">
    <text evidence="1">Belongs to the FHY3/FAR1 family.</text>
</comment>
<gene>
    <name evidence="3" type="ORF">DCAR_0933986</name>
</gene>
<dbReference type="Pfam" id="PF10551">
    <property type="entry name" value="MULE"/>
    <property type="match status" value="1"/>
</dbReference>
<dbReference type="GO" id="GO:0005634">
    <property type="term" value="C:nucleus"/>
    <property type="evidence" value="ECO:0007669"/>
    <property type="project" value="UniProtKB-SubCell"/>
</dbReference>
<organism evidence="3 4">
    <name type="scientific">Daucus carota subsp. sativus</name>
    <name type="common">Carrot</name>
    <dbReference type="NCBI Taxonomy" id="79200"/>
    <lineage>
        <taxon>Eukaryota</taxon>
        <taxon>Viridiplantae</taxon>
        <taxon>Streptophyta</taxon>
        <taxon>Embryophyta</taxon>
        <taxon>Tracheophyta</taxon>
        <taxon>Spermatophyta</taxon>
        <taxon>Magnoliopsida</taxon>
        <taxon>eudicotyledons</taxon>
        <taxon>Gunneridae</taxon>
        <taxon>Pentapetalae</taxon>
        <taxon>asterids</taxon>
        <taxon>campanulids</taxon>
        <taxon>Apiales</taxon>
        <taxon>Apiaceae</taxon>
        <taxon>Apioideae</taxon>
        <taxon>Scandiceae</taxon>
        <taxon>Daucinae</taxon>
        <taxon>Daucus</taxon>
        <taxon>Daucus sect. Daucus</taxon>
    </lineage>
</organism>
<keyword evidence="1" id="KW-0863">Zinc-finger</keyword>
<keyword evidence="1" id="KW-0539">Nucleus</keyword>
<name>A0AAF1BEW4_DAUCS</name>
<comment type="subcellular location">
    <subcellularLocation>
        <location evidence="1">Nucleus</location>
    </subcellularLocation>
</comment>
<evidence type="ECO:0000259" key="2">
    <source>
        <dbReference type="Pfam" id="PF10551"/>
    </source>
</evidence>
<reference evidence="3" key="2">
    <citation type="submission" date="2022-03" db="EMBL/GenBank/DDBJ databases">
        <title>Draft title - Genomic analysis of global carrot germplasm unveils the trajectory of domestication and the origin of high carotenoid orange carrot.</title>
        <authorList>
            <person name="Iorizzo M."/>
            <person name="Ellison S."/>
            <person name="Senalik D."/>
            <person name="Macko-Podgorni A."/>
            <person name="Grzebelus D."/>
            <person name="Bostan H."/>
            <person name="Rolling W."/>
            <person name="Curaba J."/>
            <person name="Simon P."/>
        </authorList>
    </citation>
    <scope>NUCLEOTIDE SEQUENCE</scope>
    <source>
        <tissue evidence="3">Leaf</tissue>
    </source>
</reference>
<dbReference type="GO" id="GO:0008270">
    <property type="term" value="F:zinc ion binding"/>
    <property type="evidence" value="ECO:0007669"/>
    <property type="project" value="UniProtKB-UniRule"/>
</dbReference>
<evidence type="ECO:0000313" key="4">
    <source>
        <dbReference type="Proteomes" id="UP000077755"/>
    </source>
</evidence>
<dbReference type="AlphaFoldDB" id="A0AAF1BEW4"/>
<dbReference type="PANTHER" id="PTHR31669">
    <property type="entry name" value="PROTEIN FAR1-RELATED SEQUENCE 10-RELATED"/>
    <property type="match status" value="1"/>
</dbReference>
<dbReference type="Proteomes" id="UP000077755">
    <property type="component" value="Chromosome 9"/>
</dbReference>
<dbReference type="EMBL" id="CP093351">
    <property type="protein sequence ID" value="WOH14467.1"/>
    <property type="molecule type" value="Genomic_DNA"/>
</dbReference>
<evidence type="ECO:0000313" key="3">
    <source>
        <dbReference type="EMBL" id="WOH14467.1"/>
    </source>
</evidence>
<keyword evidence="1" id="KW-0479">Metal-binding</keyword>
<dbReference type="PANTHER" id="PTHR31669:SF304">
    <property type="entry name" value="PROTEIN FAR1-RELATED SEQUENCE"/>
    <property type="match status" value="1"/>
</dbReference>
<comment type="function">
    <text evidence="1">Putative transcription activator involved in regulating light control of development.</text>
</comment>
<accession>A0AAF1BEW4</accession>
<reference evidence="3" key="1">
    <citation type="journal article" date="2016" name="Nat. Genet.">
        <title>A high-quality carrot genome assembly provides new insights into carotenoid accumulation and asterid genome evolution.</title>
        <authorList>
            <person name="Iorizzo M."/>
            <person name="Ellison S."/>
            <person name="Senalik D."/>
            <person name="Zeng P."/>
            <person name="Satapoomin P."/>
            <person name="Huang J."/>
            <person name="Bowman M."/>
            <person name="Iovene M."/>
            <person name="Sanseverino W."/>
            <person name="Cavagnaro P."/>
            <person name="Yildiz M."/>
            <person name="Macko-Podgorni A."/>
            <person name="Moranska E."/>
            <person name="Grzebelus E."/>
            <person name="Grzebelus D."/>
            <person name="Ashrafi H."/>
            <person name="Zheng Z."/>
            <person name="Cheng S."/>
            <person name="Spooner D."/>
            <person name="Van Deynze A."/>
            <person name="Simon P."/>
        </authorList>
    </citation>
    <scope>NUCLEOTIDE SEQUENCE</scope>
    <source>
        <tissue evidence="3">Leaf</tissue>
    </source>
</reference>
<keyword evidence="1" id="KW-0862">Zinc</keyword>
<dbReference type="InterPro" id="IPR031052">
    <property type="entry name" value="FHY3/FAR1"/>
</dbReference>
<dbReference type="GO" id="GO:0006355">
    <property type="term" value="P:regulation of DNA-templated transcription"/>
    <property type="evidence" value="ECO:0007669"/>
    <property type="project" value="UniProtKB-UniRule"/>
</dbReference>
<proteinExistence type="inferred from homology"/>
<keyword evidence="4" id="KW-1185">Reference proteome</keyword>
<sequence length="175" mass="20340">MPFAPFTGVNHHRQSTLFGCALLSDEREETFVWLFRQWLNCMWNESPGAIITDQDLAICNATKKSSQRSESMNSFFDGYVNSNTPLSDFVDQYEKAIASRRDTEEKEDLISMTTTPDLTNMHSLEAHAGKVYSRNIFKLFQNEFMQILHCQLFAKIYTQAHVIISNIFVRSHRDW</sequence>
<evidence type="ECO:0000256" key="1">
    <source>
        <dbReference type="RuleBase" id="RU367018"/>
    </source>
</evidence>
<protein>
    <recommendedName>
        <fullName evidence="1">Protein FAR1-RELATED SEQUENCE</fullName>
    </recommendedName>
</protein>
<feature type="domain" description="MULE transposase" evidence="2">
    <location>
        <begin position="1"/>
        <end position="64"/>
    </location>
</feature>
<dbReference type="InterPro" id="IPR018289">
    <property type="entry name" value="MULE_transposase_dom"/>
</dbReference>